<sequence length="140" mass="15409">MPNDFESMTSNWLKNVGDLVNLTIEERQTITGAGAEVVKRNIVEVTKSKHYQEARDTAKMKHLADSVVSGKLEKTRADGSTAVGFSTRDVNHARIARFLNDGTVKRPGDSFYDQAISNSQNEATIVQTKVLEGIQGKKSL</sequence>
<name>A0A069CWW8_WEIOS</name>
<gene>
    <name evidence="1" type="ORF">WOSG25_210260</name>
</gene>
<proteinExistence type="predicted"/>
<reference evidence="2" key="1">
    <citation type="journal article" date="2014" name="Genome Announc.">
        <title>Draft genome sequence of Weissella oryzae SG25T, isolated from fermented rice grains.</title>
        <authorList>
            <person name="Tanizawa Y."/>
            <person name="Fujisawa T."/>
            <person name="Mochizuki T."/>
            <person name="Kaminuma E."/>
            <person name="Suzuki Y."/>
            <person name="Nakamura Y."/>
            <person name="Tohno M."/>
        </authorList>
    </citation>
    <scope>NUCLEOTIDE SEQUENCE [LARGE SCALE GENOMIC DNA]</scope>
    <source>
        <strain evidence="2">DSM 25784 / JCM 18191 / LMG 30913 / SG25</strain>
    </source>
</reference>
<dbReference type="EMBL" id="DF820504">
    <property type="protein sequence ID" value="GAK31969.1"/>
    <property type="molecule type" value="Genomic_DNA"/>
</dbReference>
<protein>
    <submittedName>
        <fullName evidence="1">Uncharacterized protein</fullName>
    </submittedName>
</protein>
<evidence type="ECO:0000313" key="2">
    <source>
        <dbReference type="Proteomes" id="UP000030643"/>
    </source>
</evidence>
<keyword evidence="2" id="KW-1185">Reference proteome</keyword>
<dbReference type="eggNOG" id="ENOG5030AH8">
    <property type="taxonomic scope" value="Bacteria"/>
</dbReference>
<organism evidence="1 2">
    <name type="scientific">Weissella oryzae (strain DSM 25784 / JCM 18191 / LMG 30913 / SG25)</name>
    <dbReference type="NCBI Taxonomy" id="1329250"/>
    <lineage>
        <taxon>Bacteria</taxon>
        <taxon>Bacillati</taxon>
        <taxon>Bacillota</taxon>
        <taxon>Bacilli</taxon>
        <taxon>Lactobacillales</taxon>
        <taxon>Lactobacillaceae</taxon>
        <taxon>Weissella</taxon>
    </lineage>
</organism>
<accession>A0A069CWW8</accession>
<dbReference type="RefSeq" id="WP_052348623.1">
    <property type="nucleotide sequence ID" value="NZ_DF820504.1"/>
</dbReference>
<dbReference type="STRING" id="1329250.WOSG25_210260"/>
<dbReference type="Proteomes" id="UP000030643">
    <property type="component" value="Unassembled WGS sequence"/>
</dbReference>
<evidence type="ECO:0000313" key="1">
    <source>
        <dbReference type="EMBL" id="GAK31969.1"/>
    </source>
</evidence>
<dbReference type="AlphaFoldDB" id="A0A069CWW8"/>